<evidence type="ECO:0000313" key="2">
    <source>
        <dbReference type="Proteomes" id="UP000330807"/>
    </source>
</evidence>
<proteinExistence type="predicted"/>
<dbReference type="EMBL" id="CABWIH010000019">
    <property type="protein sequence ID" value="VWL86625.1"/>
    <property type="molecule type" value="Genomic_DNA"/>
</dbReference>
<dbReference type="Pfam" id="PF13707">
    <property type="entry name" value="RloB"/>
    <property type="match status" value="1"/>
</dbReference>
<organism evidence="1 2">
    <name type="scientific">Collinsella aerofaciens</name>
    <dbReference type="NCBI Taxonomy" id="74426"/>
    <lineage>
        <taxon>Bacteria</taxon>
        <taxon>Bacillati</taxon>
        <taxon>Actinomycetota</taxon>
        <taxon>Coriobacteriia</taxon>
        <taxon>Coriobacteriales</taxon>
        <taxon>Coriobacteriaceae</taxon>
        <taxon>Collinsella</taxon>
    </lineage>
</organism>
<name>A0A5K1IJA9_9ACTN</name>
<sequence length="198" mass="22644">MARRKSGLAPRRTNVRDYRCVCWVSAEGTTERDYLGMTVFKDAQVSVKFPKNTHPNRHNPAAVLKRFEKALRENDFRAGDEAWLVVDVDDWDEDEFEELLAWKLADDRHHLAVSNPKFELFLVMHFEKANGCTTPEKVDSALKRHLPRYAKRVSATQFSAKQVHDAITNAKAKRVSCKAVLPAPGMTDAYLLVESIMR</sequence>
<protein>
    <submittedName>
        <fullName evidence="1">RloB-like protein</fullName>
    </submittedName>
</protein>
<evidence type="ECO:0000313" key="1">
    <source>
        <dbReference type="EMBL" id="VWL86625.1"/>
    </source>
</evidence>
<dbReference type="InterPro" id="IPR025591">
    <property type="entry name" value="RloB"/>
</dbReference>
<reference evidence="1 2" key="1">
    <citation type="submission" date="2019-10" db="EMBL/GenBank/DDBJ databases">
        <authorList>
            <person name="Wolf R A."/>
        </authorList>
    </citation>
    <scope>NUCLEOTIDE SEQUENCE [LARGE SCALE GENOMIC DNA]</scope>
    <source>
        <strain evidence="1">Collinsella_aerofaciens_AK_138A</strain>
    </source>
</reference>
<dbReference type="Proteomes" id="UP000330807">
    <property type="component" value="Unassembled WGS sequence"/>
</dbReference>
<dbReference type="AlphaFoldDB" id="A0A5K1IJA9"/>
<accession>A0A5K1IJA9</accession>
<gene>
    <name evidence="1" type="ORF">LMKDKBCB_00833</name>
</gene>